<protein>
    <submittedName>
        <fullName evidence="1">Uncharacterized protein</fullName>
    </submittedName>
</protein>
<evidence type="ECO:0000313" key="1">
    <source>
        <dbReference type="EMBL" id="CAN0513718.1"/>
    </source>
</evidence>
<gene>
    <name evidence="1" type="ORF">MRATA1EN22A_LOCUS23280</name>
</gene>
<sequence length="151" mass="15825">MLAFQARRVVGDLTLQTQTIHSTHFPSAQDPGFSDIMALMLDQLLYTLSEVPRPSPVLPAVMSLHSFGNESLPCVAELTQHPDPLQVPLLGGAQGRGAPHPEHLGPPEAADLTPAARVCEAARAAVVDRSGGLGDSNTSSAPSWQKCSALG</sequence>
<reference evidence="1" key="2">
    <citation type="submission" date="2025-03" db="EMBL/GenBank/DDBJ databases">
        <authorList>
            <consortium name="ELIXIR-Norway"/>
            <consortium name="Elixir Norway"/>
        </authorList>
    </citation>
    <scope>NUCLEOTIDE SEQUENCE</scope>
</reference>
<accession>A0AC59ZXL6</accession>
<evidence type="ECO:0000313" key="2">
    <source>
        <dbReference type="Proteomes" id="UP001162501"/>
    </source>
</evidence>
<dbReference type="EMBL" id="OX596088">
    <property type="protein sequence ID" value="CAN0513718.1"/>
    <property type="molecule type" value="Genomic_DNA"/>
</dbReference>
<organism evidence="1 2">
    <name type="scientific">Rangifer tarandus platyrhynchus</name>
    <name type="common">Svalbard reindeer</name>
    <dbReference type="NCBI Taxonomy" id="3082113"/>
    <lineage>
        <taxon>Eukaryota</taxon>
        <taxon>Metazoa</taxon>
        <taxon>Chordata</taxon>
        <taxon>Craniata</taxon>
        <taxon>Vertebrata</taxon>
        <taxon>Euteleostomi</taxon>
        <taxon>Mammalia</taxon>
        <taxon>Eutheria</taxon>
        <taxon>Laurasiatheria</taxon>
        <taxon>Artiodactyla</taxon>
        <taxon>Ruminantia</taxon>
        <taxon>Pecora</taxon>
        <taxon>Cervidae</taxon>
        <taxon>Odocoileinae</taxon>
        <taxon>Rangifer</taxon>
    </lineage>
</organism>
<reference evidence="1" key="1">
    <citation type="submission" date="2023-05" db="EMBL/GenBank/DDBJ databases">
        <authorList>
            <consortium name="ELIXIR-Norway"/>
        </authorList>
    </citation>
    <scope>NUCLEOTIDE SEQUENCE</scope>
</reference>
<proteinExistence type="predicted"/>
<name>A0AC59ZXL6_RANTA</name>
<dbReference type="Proteomes" id="UP001162501">
    <property type="component" value="Chromosome 4"/>
</dbReference>